<dbReference type="Proteomes" id="UP000298138">
    <property type="component" value="Unassembled WGS sequence"/>
</dbReference>
<accession>A0A4S2MX88</accession>
<feature type="region of interest" description="Disordered" evidence="2">
    <location>
        <begin position="231"/>
        <end position="257"/>
    </location>
</feature>
<evidence type="ECO:0000313" key="4">
    <source>
        <dbReference type="Proteomes" id="UP000298138"/>
    </source>
</evidence>
<protein>
    <submittedName>
        <fullName evidence="3">Uncharacterized protein</fullName>
    </submittedName>
</protein>
<gene>
    <name evidence="3" type="ORF">EX30DRAFT_270940</name>
</gene>
<proteinExistence type="predicted"/>
<evidence type="ECO:0000313" key="3">
    <source>
        <dbReference type="EMBL" id="TGZ81247.1"/>
    </source>
</evidence>
<reference evidence="3 4" key="1">
    <citation type="submission" date="2019-04" db="EMBL/GenBank/DDBJ databases">
        <title>Comparative genomics and transcriptomics to analyze fruiting body development in filamentous ascomycetes.</title>
        <authorList>
            <consortium name="DOE Joint Genome Institute"/>
            <person name="Lutkenhaus R."/>
            <person name="Traeger S."/>
            <person name="Breuer J."/>
            <person name="Kuo A."/>
            <person name="Lipzen A."/>
            <person name="Pangilinan J."/>
            <person name="Dilworth D."/>
            <person name="Sandor L."/>
            <person name="Poggeler S."/>
            <person name="Barry K."/>
            <person name="Grigoriev I.V."/>
            <person name="Nowrousian M."/>
        </authorList>
    </citation>
    <scope>NUCLEOTIDE SEQUENCE [LARGE SCALE GENOMIC DNA]</scope>
    <source>
        <strain evidence="3 4">CBS 389.68</strain>
    </source>
</reference>
<keyword evidence="1" id="KW-0175">Coiled coil</keyword>
<evidence type="ECO:0000256" key="1">
    <source>
        <dbReference type="SAM" id="Coils"/>
    </source>
</evidence>
<keyword evidence="4" id="KW-1185">Reference proteome</keyword>
<dbReference type="AlphaFoldDB" id="A0A4S2MX88"/>
<feature type="coiled-coil region" evidence="1">
    <location>
        <begin position="124"/>
        <end position="170"/>
    </location>
</feature>
<dbReference type="EMBL" id="ML220120">
    <property type="protein sequence ID" value="TGZ81247.1"/>
    <property type="molecule type" value="Genomic_DNA"/>
</dbReference>
<evidence type="ECO:0000256" key="2">
    <source>
        <dbReference type="SAM" id="MobiDB-lite"/>
    </source>
</evidence>
<organism evidence="3 4">
    <name type="scientific">Ascodesmis nigricans</name>
    <dbReference type="NCBI Taxonomy" id="341454"/>
    <lineage>
        <taxon>Eukaryota</taxon>
        <taxon>Fungi</taxon>
        <taxon>Dikarya</taxon>
        <taxon>Ascomycota</taxon>
        <taxon>Pezizomycotina</taxon>
        <taxon>Pezizomycetes</taxon>
        <taxon>Pezizales</taxon>
        <taxon>Ascodesmidaceae</taxon>
        <taxon>Ascodesmis</taxon>
    </lineage>
</organism>
<sequence>MTTWAIDEEHATHSDHEVVTWEAEEDENRVYPSITQEHNGWSISELLNDEERRDQAAAMWRRIASLRGNLEEKRARINEGATISKEEIEEEATCIQETITEVMNSHARKLSITARSKRWWKPEISETRKKLSQAKKHLRQLRSAGEESTIQEATETVKENQRALHRQIRRSKRETWHNFLQSASNKEVWMATRYTKDHTPSTISGLRDTRGDIATTLEQKDKILRATAFPLPPADEETDPLLQVPHTTGHIPPHENS</sequence>
<dbReference type="InParanoid" id="A0A4S2MX88"/>
<dbReference type="OrthoDB" id="4325110at2759"/>
<name>A0A4S2MX88_9PEZI</name>